<comment type="function">
    <text evidence="6">Forms membrane-associated dynamic filaments that are essential for cell shape determination. Acts by regulating cell wall synthesis and cell elongation, and thus cell shape. A feedback loop between cell geometry and MreB localization may maintain elongated cell shape by targeting cell wall growth to regions of negative cell wall curvature.</text>
</comment>
<evidence type="ECO:0000256" key="3">
    <source>
        <dbReference type="ARBA" id="ARBA00022840"/>
    </source>
</evidence>
<feature type="binding site" evidence="6">
    <location>
        <begin position="165"/>
        <end position="167"/>
    </location>
    <ligand>
        <name>ATP</name>
        <dbReference type="ChEBI" id="CHEBI:30616"/>
    </ligand>
</feature>
<accession>A0A351U1Q0</accession>
<reference evidence="7" key="1">
    <citation type="journal article" date="2020" name="Biotechnol. Biofuels">
        <title>New insights from the biogas microbiome by comprehensive genome-resolved metagenomics of nearly 1600 species originating from multiple anaerobic digesters.</title>
        <authorList>
            <person name="Campanaro S."/>
            <person name="Treu L."/>
            <person name="Rodriguez-R L.M."/>
            <person name="Kovalovszki A."/>
            <person name="Ziels R.M."/>
            <person name="Maus I."/>
            <person name="Zhu X."/>
            <person name="Kougias P.G."/>
            <person name="Basile A."/>
            <person name="Luo G."/>
            <person name="Schluter A."/>
            <person name="Konstantinidis K.T."/>
            <person name="Angelidaki I."/>
        </authorList>
    </citation>
    <scope>NUCLEOTIDE SEQUENCE</scope>
    <source>
        <strain evidence="7">AS06rmzACSIP_7</strain>
    </source>
</reference>
<evidence type="ECO:0000313" key="8">
    <source>
        <dbReference type="Proteomes" id="UP000777265"/>
    </source>
</evidence>
<dbReference type="Pfam" id="PF06723">
    <property type="entry name" value="MreB_Mbl"/>
    <property type="match status" value="1"/>
</dbReference>
<dbReference type="InterPro" id="IPR004753">
    <property type="entry name" value="MreB"/>
</dbReference>
<dbReference type="NCBIfam" id="TIGR00904">
    <property type="entry name" value="mreB"/>
    <property type="match status" value="1"/>
</dbReference>
<reference evidence="7" key="2">
    <citation type="submission" date="2020-01" db="EMBL/GenBank/DDBJ databases">
        <authorList>
            <person name="Campanaro S."/>
        </authorList>
    </citation>
    <scope>NUCLEOTIDE SEQUENCE</scope>
    <source>
        <strain evidence="7">AS06rmzACSIP_7</strain>
    </source>
</reference>
<comment type="subcellular location">
    <subcellularLocation>
        <location evidence="6">Cytoplasm</location>
    </subcellularLocation>
    <text evidence="6">Membrane-associated.</text>
</comment>
<dbReference type="EMBL" id="JAAYEE010000290">
    <property type="protein sequence ID" value="NLW36740.1"/>
    <property type="molecule type" value="Genomic_DNA"/>
</dbReference>
<dbReference type="SUPFAM" id="SSF53067">
    <property type="entry name" value="Actin-like ATPase domain"/>
    <property type="match status" value="2"/>
</dbReference>
<dbReference type="NCBIfam" id="NF010539">
    <property type="entry name" value="PRK13927.1"/>
    <property type="match status" value="1"/>
</dbReference>
<evidence type="ECO:0000256" key="5">
    <source>
        <dbReference type="ARBA" id="ARBA00023458"/>
    </source>
</evidence>
<dbReference type="PANTHER" id="PTHR42749">
    <property type="entry name" value="CELL SHAPE-DETERMINING PROTEIN MREB"/>
    <property type="match status" value="1"/>
</dbReference>
<feature type="binding site" evidence="6">
    <location>
        <begin position="213"/>
        <end position="216"/>
    </location>
    <ligand>
        <name>ATP</name>
        <dbReference type="ChEBI" id="CHEBI:30616"/>
    </ligand>
</feature>
<dbReference type="GO" id="GO:0008360">
    <property type="term" value="P:regulation of cell shape"/>
    <property type="evidence" value="ECO:0007669"/>
    <property type="project" value="UniProtKB-UniRule"/>
</dbReference>
<proteinExistence type="inferred from homology"/>
<comment type="subunit">
    <text evidence="6">Forms polymers.</text>
</comment>
<dbReference type="GO" id="GO:0005524">
    <property type="term" value="F:ATP binding"/>
    <property type="evidence" value="ECO:0007669"/>
    <property type="project" value="UniProtKB-KW"/>
</dbReference>
<gene>
    <name evidence="6" type="primary">mreB</name>
    <name evidence="7" type="ORF">GXY80_14885</name>
</gene>
<dbReference type="STRING" id="909663.GCA_000512235_02536"/>
<dbReference type="Proteomes" id="UP000777265">
    <property type="component" value="Unassembled WGS sequence"/>
</dbReference>
<keyword evidence="4 6" id="KW-0133">Cell shape</keyword>
<evidence type="ECO:0000256" key="6">
    <source>
        <dbReference type="HAMAP-Rule" id="MF_02207"/>
    </source>
</evidence>
<evidence type="ECO:0000313" key="7">
    <source>
        <dbReference type="EMBL" id="NLW36740.1"/>
    </source>
</evidence>
<name>A0A351U1Q0_9BACT</name>
<evidence type="ECO:0000256" key="2">
    <source>
        <dbReference type="ARBA" id="ARBA00022741"/>
    </source>
</evidence>
<dbReference type="GO" id="GO:0005737">
    <property type="term" value="C:cytoplasm"/>
    <property type="evidence" value="ECO:0007669"/>
    <property type="project" value="UniProtKB-SubCell"/>
</dbReference>
<sequence>MDFIRRLFGMFSTHLAMDLGTANTLIYMKGEGIILNEPSVVAIDNNTGNVIAVGREAKEYIGRTPPNISAIRPLKDGVIADFDVTKAMIKYFLTVVRRDRKVQKPKMVVGVPSGITMVEKKAVVDACFQVGVRDVYLIEEPMAAAIGAEMPIELPRGNMVVDIGGGTTEVAIISLSATAYSESLRVAGDEIDESIIRYLQKKHQIAIGPIAAEKIKIEGASVYQDGHDESFTLVGKDLLTGAPKNTRVTKDEIREAIDEPVSAIIDAIRRALEKLPPEFASDLNESGMVLTGGGALLDGFNYRIEKETGIRVNVNDEPLLSVVLGAGRSLEDMPRYRKVFIN</sequence>
<keyword evidence="2 6" id="KW-0547">Nucleotide-binding</keyword>
<evidence type="ECO:0000256" key="1">
    <source>
        <dbReference type="ARBA" id="ARBA00022490"/>
    </source>
</evidence>
<comment type="similarity">
    <text evidence="5 6">Belongs to the FtsA/MreB family.</text>
</comment>
<dbReference type="AlphaFoldDB" id="A0A351U1Q0"/>
<dbReference type="Gene3D" id="3.30.420.40">
    <property type="match status" value="2"/>
</dbReference>
<dbReference type="InterPro" id="IPR056546">
    <property type="entry name" value="MreB_MamK-like"/>
</dbReference>
<dbReference type="PRINTS" id="PR01652">
    <property type="entry name" value="SHAPEPROTEIN"/>
</dbReference>
<feature type="binding site" evidence="6">
    <location>
        <begin position="293"/>
        <end position="296"/>
    </location>
    <ligand>
        <name>ATP</name>
        <dbReference type="ChEBI" id="CHEBI:30616"/>
    </ligand>
</feature>
<evidence type="ECO:0000256" key="4">
    <source>
        <dbReference type="ARBA" id="ARBA00022960"/>
    </source>
</evidence>
<dbReference type="CDD" id="cd10225">
    <property type="entry name" value="ASKHA_NBD_MreB-like"/>
    <property type="match status" value="1"/>
</dbReference>
<dbReference type="GO" id="GO:0000902">
    <property type="term" value="P:cell morphogenesis"/>
    <property type="evidence" value="ECO:0007669"/>
    <property type="project" value="InterPro"/>
</dbReference>
<keyword evidence="1 6" id="KW-0963">Cytoplasm</keyword>
<dbReference type="InterPro" id="IPR043129">
    <property type="entry name" value="ATPase_NBD"/>
</dbReference>
<feature type="binding site" evidence="6">
    <location>
        <begin position="21"/>
        <end position="23"/>
    </location>
    <ligand>
        <name>ATP</name>
        <dbReference type="ChEBI" id="CHEBI:30616"/>
    </ligand>
</feature>
<keyword evidence="3 6" id="KW-0067">ATP-binding</keyword>
<dbReference type="PANTHER" id="PTHR42749:SF1">
    <property type="entry name" value="CELL SHAPE-DETERMINING PROTEIN MREB"/>
    <property type="match status" value="1"/>
</dbReference>
<dbReference type="HAMAP" id="MF_02207">
    <property type="entry name" value="MreB"/>
    <property type="match status" value="1"/>
</dbReference>
<organism evidence="7 8">
    <name type="scientific">Syntrophorhabdus aromaticivorans</name>
    <dbReference type="NCBI Taxonomy" id="328301"/>
    <lineage>
        <taxon>Bacteria</taxon>
        <taxon>Pseudomonadati</taxon>
        <taxon>Thermodesulfobacteriota</taxon>
        <taxon>Syntrophorhabdia</taxon>
        <taxon>Syntrophorhabdales</taxon>
        <taxon>Syntrophorhabdaceae</taxon>
        <taxon>Syntrophorhabdus</taxon>
    </lineage>
</organism>
<protein>
    <recommendedName>
        <fullName evidence="6">Cell shape-determining protein MreB</fullName>
    </recommendedName>
</protein>
<comment type="caution">
    <text evidence="7">The sequence shown here is derived from an EMBL/GenBank/DDBJ whole genome shotgun (WGS) entry which is preliminary data.</text>
</comment>